<dbReference type="NCBIfam" id="NF033650">
    <property type="entry name" value="ANR_neg_reg"/>
    <property type="match status" value="1"/>
</dbReference>
<name>A0A484ZCM4_9GAMM</name>
<dbReference type="EMBL" id="CAADJA010000002">
    <property type="protein sequence ID" value="VFS46144.1"/>
    <property type="molecule type" value="Genomic_DNA"/>
</dbReference>
<feature type="compositionally biased region" description="Basic and acidic residues" evidence="1">
    <location>
        <begin position="98"/>
        <end position="107"/>
    </location>
</feature>
<evidence type="ECO:0000313" key="3">
    <source>
        <dbReference type="Proteomes" id="UP000373449"/>
    </source>
</evidence>
<dbReference type="OrthoDB" id="6523491at2"/>
<gene>
    <name evidence="2" type="ORF">NCTC12282_01035</name>
</gene>
<proteinExistence type="predicted"/>
<evidence type="ECO:0000256" key="1">
    <source>
        <dbReference type="SAM" id="MobiDB-lite"/>
    </source>
</evidence>
<reference evidence="2 3" key="1">
    <citation type="submission" date="2019-03" db="EMBL/GenBank/DDBJ databases">
        <authorList>
            <consortium name="Pathogen Informatics"/>
        </authorList>
    </citation>
    <scope>NUCLEOTIDE SEQUENCE [LARGE SCALE GENOMIC DNA]</scope>
    <source>
        <strain evidence="2 3">NCTC12282</strain>
    </source>
</reference>
<organism evidence="2 3">
    <name type="scientific">Budvicia aquatica</name>
    <dbReference type="NCBI Taxonomy" id="82979"/>
    <lineage>
        <taxon>Bacteria</taxon>
        <taxon>Pseudomonadati</taxon>
        <taxon>Pseudomonadota</taxon>
        <taxon>Gammaproteobacteria</taxon>
        <taxon>Enterobacterales</taxon>
        <taxon>Budviciaceae</taxon>
        <taxon>Budvicia</taxon>
    </lineage>
</organism>
<feature type="region of interest" description="Disordered" evidence="1">
    <location>
        <begin position="76"/>
        <end position="107"/>
    </location>
</feature>
<dbReference type="Proteomes" id="UP000373449">
    <property type="component" value="Unassembled WGS sequence"/>
</dbReference>
<accession>A0A484ZCM4</accession>
<dbReference type="InterPro" id="IPR047666">
    <property type="entry name" value="ANR_neg_reg"/>
</dbReference>
<feature type="compositionally biased region" description="Polar residues" evidence="1">
    <location>
        <begin position="80"/>
        <end position="95"/>
    </location>
</feature>
<evidence type="ECO:0000313" key="2">
    <source>
        <dbReference type="EMBL" id="VFS46144.1"/>
    </source>
</evidence>
<dbReference type="AlphaFoldDB" id="A0A484ZCM4"/>
<evidence type="ECO:0008006" key="4">
    <source>
        <dbReference type="Google" id="ProtNLM"/>
    </source>
</evidence>
<sequence>MSFEGVDMSQRFNPEPPRHYAELAEIAALKEQSGDWRGASQYWRMAEDVARLPENRLWAGSRARYCGREAGQGLGYAGRSVSSPDLKSLTSTLISPKNARETVRDDE</sequence>
<protein>
    <recommendedName>
        <fullName evidence="4">ANR family transcriptional regulator</fullName>
    </recommendedName>
</protein>